<name>A0A090MQK0_AFIFE</name>
<evidence type="ECO:0000313" key="1">
    <source>
        <dbReference type="EMBL" id="CEG09665.1"/>
    </source>
</evidence>
<keyword evidence="2" id="KW-1185">Reference proteome</keyword>
<evidence type="ECO:0000313" key="2">
    <source>
        <dbReference type="Proteomes" id="UP000035762"/>
    </source>
</evidence>
<sequence length="105" mass="10698">MVGGCDDVAGGHCCLIEFRSHVGNRGIERPNAVGKTGANSKIAAVGRGVRPAHRLNGQAAIDGDKCAELGVEAVDVGLDGGPCTLGQRFMSIAVDLLVTSENEAP</sequence>
<proteinExistence type="predicted"/>
<comment type="caution">
    <text evidence="1">The sequence shown here is derived from an EMBL/GenBank/DDBJ whole genome shotgun (WGS) entry which is preliminary data.</text>
</comment>
<dbReference type="Proteomes" id="UP000035762">
    <property type="component" value="Unassembled WGS sequence"/>
</dbReference>
<dbReference type="AlphaFoldDB" id="A0A090MQK0"/>
<reference evidence="1 2" key="1">
    <citation type="journal article" date="2014" name="Genome Announc.">
        <title>Genome Sequence of Afipia felis Strain 76713, Isolated in Hospital Water Using an Amoeba Co-Culture Procedure.</title>
        <authorList>
            <person name="Benamar S."/>
            <person name="La Scola B."/>
            <person name="Croce O."/>
        </authorList>
    </citation>
    <scope>NUCLEOTIDE SEQUENCE [LARGE SCALE GENOMIC DNA]</scope>
    <source>
        <strain evidence="1 2">76713</strain>
    </source>
</reference>
<gene>
    <name evidence="1" type="ORF">BN961_03095</name>
</gene>
<dbReference type="EMBL" id="CCAZ020000002">
    <property type="protein sequence ID" value="CEG09665.1"/>
    <property type="molecule type" value="Genomic_DNA"/>
</dbReference>
<accession>A0A090MQK0</accession>
<protein>
    <submittedName>
        <fullName evidence="1">Uncharacterized protein</fullName>
    </submittedName>
</protein>
<organism evidence="1 2">
    <name type="scientific">Afipia felis</name>
    <name type="common">Cat scratch disease bacillus</name>
    <dbReference type="NCBI Taxonomy" id="1035"/>
    <lineage>
        <taxon>Bacteria</taxon>
        <taxon>Pseudomonadati</taxon>
        <taxon>Pseudomonadota</taxon>
        <taxon>Alphaproteobacteria</taxon>
        <taxon>Hyphomicrobiales</taxon>
        <taxon>Nitrobacteraceae</taxon>
        <taxon>Afipia</taxon>
    </lineage>
</organism>